<evidence type="ECO:0000313" key="3">
    <source>
        <dbReference type="EMBL" id="MCU6667990.1"/>
    </source>
</evidence>
<evidence type="ECO:0000256" key="1">
    <source>
        <dbReference type="ARBA" id="ARBA00044755"/>
    </source>
</evidence>
<comment type="similarity">
    <text evidence="1">Belongs to the bactofilin family.</text>
</comment>
<name>A0A9J6QF42_9ENTR</name>
<dbReference type="Pfam" id="PF04519">
    <property type="entry name" value="Bactofilin"/>
    <property type="match status" value="1"/>
</dbReference>
<keyword evidence="2" id="KW-0812">Transmembrane</keyword>
<dbReference type="Proteomes" id="UP001061282">
    <property type="component" value="Unassembled WGS sequence"/>
</dbReference>
<evidence type="ECO:0000313" key="4">
    <source>
        <dbReference type="Proteomes" id="UP001061282"/>
    </source>
</evidence>
<comment type="caution">
    <text evidence="3">The sequence shown here is derived from an EMBL/GenBank/DDBJ whole genome shotgun (WGS) entry which is preliminary data.</text>
</comment>
<dbReference type="PANTHER" id="PTHR35024:SF4">
    <property type="entry name" value="POLYMER-FORMING CYTOSKELETAL PROTEIN"/>
    <property type="match status" value="1"/>
</dbReference>
<keyword evidence="2" id="KW-0472">Membrane</keyword>
<dbReference type="RefSeq" id="WP_271266582.1">
    <property type="nucleotide sequence ID" value="NZ_JAMGZJ010000067.1"/>
</dbReference>
<keyword evidence="2" id="KW-1133">Transmembrane helix</keyword>
<proteinExistence type="inferred from homology"/>
<dbReference type="InterPro" id="IPR007607">
    <property type="entry name" value="BacA/B"/>
</dbReference>
<organism evidence="3 4">
    <name type="scientific">Silvania confinis</name>
    <dbReference type="NCBI Taxonomy" id="2926470"/>
    <lineage>
        <taxon>Bacteria</taxon>
        <taxon>Pseudomonadati</taxon>
        <taxon>Pseudomonadota</taxon>
        <taxon>Gammaproteobacteria</taxon>
        <taxon>Enterobacterales</taxon>
        <taxon>Enterobacteriaceae</taxon>
        <taxon>Silvania</taxon>
    </lineage>
</organism>
<dbReference type="PANTHER" id="PTHR35024">
    <property type="entry name" value="HYPOTHETICAL CYTOSOLIC PROTEIN"/>
    <property type="match status" value="1"/>
</dbReference>
<sequence length="216" mass="23258">MERKYLALNSALLFWLLALIAWCVNVPPLAWLLAASSLVALITFLLLNPVNIMFKKTKIIEMDKPADILPPTTFVEKEPTASEKHGTTVIASDVCVEGNIVSGGHVYVHGTLNGNIDSRESLIKIMRGGLVEGNITCRELIIDGKVIGQCSSDIVEICEHGQVTGTLAYRTLAVKKGGAFSGQAEVLPAVAEKNNVVGLMKDIAPETLVDVQIHTL</sequence>
<accession>A0A9J6QF42</accession>
<dbReference type="AlphaFoldDB" id="A0A9J6QF42"/>
<gene>
    <name evidence="3" type="ORF">M8013_04330</name>
</gene>
<dbReference type="EMBL" id="JAMGZJ010000067">
    <property type="protein sequence ID" value="MCU6667990.1"/>
    <property type="molecule type" value="Genomic_DNA"/>
</dbReference>
<protein>
    <submittedName>
        <fullName evidence="3">Polymer-forming cytoskeletal protein</fullName>
    </submittedName>
</protein>
<evidence type="ECO:0000256" key="2">
    <source>
        <dbReference type="SAM" id="Phobius"/>
    </source>
</evidence>
<keyword evidence="4" id="KW-1185">Reference proteome</keyword>
<reference evidence="3" key="1">
    <citation type="submission" date="2022-05" db="EMBL/GenBank/DDBJ databases">
        <title>Description of a novel species of Leclercia; Leclercia tamurae and the Proposal for a Novel Genus Silvania gen. nov. Containing Two Novel Species Silvania hatchlandensis sp. nov. and Silvania confinis sp. nov. Isolated from the Rhizosphere of Oak.</title>
        <authorList>
            <person name="Maddock D.W."/>
            <person name="Brady C.L."/>
            <person name="Denman S."/>
            <person name="Arnold D."/>
        </authorList>
    </citation>
    <scope>NUCLEOTIDE SEQUENCE</scope>
    <source>
        <strain evidence="3">H4N4</strain>
    </source>
</reference>
<feature type="transmembrane region" description="Helical" evidence="2">
    <location>
        <begin position="33"/>
        <end position="54"/>
    </location>
</feature>